<accession>A0A6J4M3B5</accession>
<feature type="compositionally biased region" description="Low complexity" evidence="1">
    <location>
        <begin position="15"/>
        <end position="29"/>
    </location>
</feature>
<feature type="region of interest" description="Disordered" evidence="1">
    <location>
        <begin position="1"/>
        <end position="70"/>
    </location>
</feature>
<name>A0A6J4M3B5_9BACT</name>
<organism evidence="2">
    <name type="scientific">uncultured Gemmatimonadaceae bacterium</name>
    <dbReference type="NCBI Taxonomy" id="246130"/>
    <lineage>
        <taxon>Bacteria</taxon>
        <taxon>Pseudomonadati</taxon>
        <taxon>Gemmatimonadota</taxon>
        <taxon>Gemmatimonadia</taxon>
        <taxon>Gemmatimonadales</taxon>
        <taxon>Gemmatimonadaceae</taxon>
        <taxon>environmental samples</taxon>
    </lineage>
</organism>
<proteinExistence type="predicted"/>
<dbReference type="EMBL" id="CADCTU010000738">
    <property type="protein sequence ID" value="CAA9348768.1"/>
    <property type="molecule type" value="Genomic_DNA"/>
</dbReference>
<sequence length="178" mass="18502">MVRRDDVVPGRAVPGALGHRAGGAAHAGGSLQPAGEAPGALGHRGRAVGSVARRDRRREAAAPHNAPTREGRFFLSAVRPEGGAVTARGPRRAWPSWSCGRGAVPRLIVARRALVDRRAAGRLASPAGLAEPALHAGIDHRLVKSSLLGAAAAVSAMRAVGRALAVLIRIVRVHRRRS</sequence>
<dbReference type="AlphaFoldDB" id="A0A6J4M3B5"/>
<feature type="compositionally biased region" description="Basic and acidic residues" evidence="1">
    <location>
        <begin position="57"/>
        <end position="70"/>
    </location>
</feature>
<evidence type="ECO:0000313" key="2">
    <source>
        <dbReference type="EMBL" id="CAA9348768.1"/>
    </source>
</evidence>
<gene>
    <name evidence="2" type="ORF">AVDCRST_MAG11-3391</name>
</gene>
<reference evidence="2" key="1">
    <citation type="submission" date="2020-02" db="EMBL/GenBank/DDBJ databases">
        <authorList>
            <person name="Meier V. D."/>
        </authorList>
    </citation>
    <scope>NUCLEOTIDE SEQUENCE</scope>
    <source>
        <strain evidence="2">AVDCRST_MAG11</strain>
    </source>
</reference>
<evidence type="ECO:0000256" key="1">
    <source>
        <dbReference type="SAM" id="MobiDB-lite"/>
    </source>
</evidence>
<protein>
    <submittedName>
        <fullName evidence="2">Uncharacterized protein</fullName>
    </submittedName>
</protein>